<dbReference type="EMBL" id="CAJPWZ010002490">
    <property type="protein sequence ID" value="CAG2238796.1"/>
    <property type="molecule type" value="Genomic_DNA"/>
</dbReference>
<comment type="caution">
    <text evidence="2">The sequence shown here is derived from an EMBL/GenBank/DDBJ whole genome shotgun (WGS) entry which is preliminary data.</text>
</comment>
<organism evidence="2 3">
    <name type="scientific">Mytilus edulis</name>
    <name type="common">Blue mussel</name>
    <dbReference type="NCBI Taxonomy" id="6550"/>
    <lineage>
        <taxon>Eukaryota</taxon>
        <taxon>Metazoa</taxon>
        <taxon>Spiralia</taxon>
        <taxon>Lophotrochozoa</taxon>
        <taxon>Mollusca</taxon>
        <taxon>Bivalvia</taxon>
        <taxon>Autobranchia</taxon>
        <taxon>Pteriomorphia</taxon>
        <taxon>Mytilida</taxon>
        <taxon>Mytiloidea</taxon>
        <taxon>Mytilidae</taxon>
        <taxon>Mytilinae</taxon>
        <taxon>Mytilus</taxon>
    </lineage>
</organism>
<evidence type="ECO:0000313" key="3">
    <source>
        <dbReference type="Proteomes" id="UP000683360"/>
    </source>
</evidence>
<evidence type="ECO:0000313" key="2">
    <source>
        <dbReference type="EMBL" id="CAG2238796.1"/>
    </source>
</evidence>
<feature type="compositionally biased region" description="Basic and acidic residues" evidence="1">
    <location>
        <begin position="68"/>
        <end position="80"/>
    </location>
</feature>
<name>A0A8S3U5K2_MYTED</name>
<reference evidence="2" key="1">
    <citation type="submission" date="2021-03" db="EMBL/GenBank/DDBJ databases">
        <authorList>
            <person name="Bekaert M."/>
        </authorList>
    </citation>
    <scope>NUCLEOTIDE SEQUENCE</scope>
</reference>
<dbReference type="OrthoDB" id="10623032at2759"/>
<gene>
    <name evidence="2" type="ORF">MEDL_51184</name>
</gene>
<sequence length="225" mass="25967">MPLTSCHHACGSMVNNWSRLQSEKLSVDSDCDSRYVGYTRLASCLQQVGENKGPRQRQPDTSTQKILQDGRQKWRDRYGDQIKPQNRRSSYKQKAIPTENVSYNVITQFKTMPTITADSFITSRPLMGRCCSCVPYSQKDFKASTQNHGINNILNVTDGVRPKGFFDRRLKKLAYTFRRNTSHRYNDILMLVLTAPRVSEAVKMKSEKVTSIKRKEKIEKTLQKY</sequence>
<proteinExistence type="predicted"/>
<dbReference type="Proteomes" id="UP000683360">
    <property type="component" value="Unassembled WGS sequence"/>
</dbReference>
<evidence type="ECO:0000256" key="1">
    <source>
        <dbReference type="SAM" id="MobiDB-lite"/>
    </source>
</evidence>
<keyword evidence="3" id="KW-1185">Reference proteome</keyword>
<accession>A0A8S3U5K2</accession>
<feature type="region of interest" description="Disordered" evidence="1">
    <location>
        <begin position="49"/>
        <end position="91"/>
    </location>
</feature>
<protein>
    <submittedName>
        <fullName evidence="2">Uncharacterized protein</fullName>
    </submittedName>
</protein>
<dbReference type="AlphaFoldDB" id="A0A8S3U5K2"/>